<organism evidence="2 3">
    <name type="scientific">Rhizodiscina lignyota</name>
    <dbReference type="NCBI Taxonomy" id="1504668"/>
    <lineage>
        <taxon>Eukaryota</taxon>
        <taxon>Fungi</taxon>
        <taxon>Dikarya</taxon>
        <taxon>Ascomycota</taxon>
        <taxon>Pezizomycotina</taxon>
        <taxon>Dothideomycetes</taxon>
        <taxon>Pleosporomycetidae</taxon>
        <taxon>Aulographales</taxon>
        <taxon>Rhizodiscinaceae</taxon>
        <taxon>Rhizodiscina</taxon>
    </lineage>
</organism>
<dbReference type="PROSITE" id="PS50097">
    <property type="entry name" value="BTB"/>
    <property type="match status" value="1"/>
</dbReference>
<dbReference type="OrthoDB" id="5275938at2759"/>
<reference evidence="2" key="1">
    <citation type="journal article" date="2020" name="Stud. Mycol.">
        <title>101 Dothideomycetes genomes: a test case for predicting lifestyles and emergence of pathogens.</title>
        <authorList>
            <person name="Haridas S."/>
            <person name="Albert R."/>
            <person name="Binder M."/>
            <person name="Bloem J."/>
            <person name="Labutti K."/>
            <person name="Salamov A."/>
            <person name="Andreopoulos B."/>
            <person name="Baker S."/>
            <person name="Barry K."/>
            <person name="Bills G."/>
            <person name="Bluhm B."/>
            <person name="Cannon C."/>
            <person name="Castanera R."/>
            <person name="Culley D."/>
            <person name="Daum C."/>
            <person name="Ezra D."/>
            <person name="Gonzalez J."/>
            <person name="Henrissat B."/>
            <person name="Kuo A."/>
            <person name="Liang C."/>
            <person name="Lipzen A."/>
            <person name="Lutzoni F."/>
            <person name="Magnuson J."/>
            <person name="Mondo S."/>
            <person name="Nolan M."/>
            <person name="Ohm R."/>
            <person name="Pangilinan J."/>
            <person name="Park H.-J."/>
            <person name="Ramirez L."/>
            <person name="Alfaro M."/>
            <person name="Sun H."/>
            <person name="Tritt A."/>
            <person name="Yoshinaga Y."/>
            <person name="Zwiers L.-H."/>
            <person name="Turgeon B."/>
            <person name="Goodwin S."/>
            <person name="Spatafora J."/>
            <person name="Crous P."/>
            <person name="Grigoriev I."/>
        </authorList>
    </citation>
    <scope>NUCLEOTIDE SEQUENCE</scope>
    <source>
        <strain evidence="2">CBS 133067</strain>
    </source>
</reference>
<dbReference type="Proteomes" id="UP000799772">
    <property type="component" value="Unassembled WGS sequence"/>
</dbReference>
<dbReference type="EMBL" id="ML978126">
    <property type="protein sequence ID" value="KAF2099128.1"/>
    <property type="molecule type" value="Genomic_DNA"/>
</dbReference>
<name>A0A9P4IH08_9PEZI</name>
<accession>A0A9P4IH08</accession>
<dbReference type="InterPro" id="IPR000210">
    <property type="entry name" value="BTB/POZ_dom"/>
</dbReference>
<gene>
    <name evidence="2" type="ORF">NA57DRAFT_76361</name>
</gene>
<evidence type="ECO:0000313" key="2">
    <source>
        <dbReference type="EMBL" id="KAF2099128.1"/>
    </source>
</evidence>
<feature type="domain" description="BTB" evidence="1">
    <location>
        <begin position="13"/>
        <end position="52"/>
    </location>
</feature>
<dbReference type="Gene3D" id="3.30.710.10">
    <property type="entry name" value="Potassium Channel Kv1.1, Chain A"/>
    <property type="match status" value="1"/>
</dbReference>
<protein>
    <recommendedName>
        <fullName evidence="1">BTB domain-containing protein</fullName>
    </recommendedName>
</protein>
<evidence type="ECO:0000259" key="1">
    <source>
        <dbReference type="PROSITE" id="PS50097"/>
    </source>
</evidence>
<evidence type="ECO:0000313" key="3">
    <source>
        <dbReference type="Proteomes" id="UP000799772"/>
    </source>
</evidence>
<comment type="caution">
    <text evidence="2">The sequence shown here is derived from an EMBL/GenBank/DDBJ whole genome shotgun (WGS) entry which is preliminary data.</text>
</comment>
<dbReference type="InterPro" id="IPR011333">
    <property type="entry name" value="SKP1/BTB/POZ_sf"/>
</dbReference>
<dbReference type="CDD" id="cd18186">
    <property type="entry name" value="BTB_POZ_ZBTB_KLHL-like"/>
    <property type="match status" value="1"/>
</dbReference>
<proteinExistence type="predicted"/>
<keyword evidence="3" id="KW-1185">Reference proteome</keyword>
<dbReference type="AlphaFoldDB" id="A0A9P4IH08"/>
<sequence length="321" mass="35927">MSSTNILEIAPEGDVIFIAGTAERARRLRVSSHILSIASPVFRNMFSTKYSEGQGLSGDDPKEIPLPEDDPLALELFCAVTHLQGKRVSEYSLSPALLRSYAILVDKYDAYWSVFQSLELWFKDARLQWPPGAGRVILLDTAYILNDHRHFLEFSNLLMVMTPVGDGDELLLHETLLPKTLLTMMIQRAQTARQMIVEAINKTLTWCIGGSMRGHDDDCKLCNWNLRHMLECLEEQKLWPPEMLPSAVATCVLFATVAKDVTVVANDLAPCAYSECANDRTSLQLIRDAAKEANALCRGLCLDCFRAGEKMTDGSCRMQHD</sequence>